<accession>A0A078A8Y0</accession>
<feature type="compositionally biased region" description="Polar residues" evidence="2">
    <location>
        <begin position="250"/>
        <end position="268"/>
    </location>
</feature>
<feature type="compositionally biased region" description="Polar residues" evidence="2">
    <location>
        <begin position="297"/>
        <end position="307"/>
    </location>
</feature>
<feature type="coiled-coil region" evidence="1">
    <location>
        <begin position="158"/>
        <end position="185"/>
    </location>
</feature>
<protein>
    <submittedName>
        <fullName evidence="3">Uncharacterized protein</fullName>
    </submittedName>
</protein>
<name>A0A078A8Y0_STYLE</name>
<feature type="region of interest" description="Disordered" evidence="2">
    <location>
        <begin position="187"/>
        <end position="349"/>
    </location>
</feature>
<feature type="compositionally biased region" description="Polar residues" evidence="2">
    <location>
        <begin position="209"/>
        <end position="239"/>
    </location>
</feature>
<keyword evidence="1" id="KW-0175">Coiled coil</keyword>
<evidence type="ECO:0000313" key="3">
    <source>
        <dbReference type="EMBL" id="CDW78730.1"/>
    </source>
</evidence>
<reference evidence="3 4" key="1">
    <citation type="submission" date="2014-06" db="EMBL/GenBank/DDBJ databases">
        <authorList>
            <person name="Swart Estienne"/>
        </authorList>
    </citation>
    <scope>NUCLEOTIDE SEQUENCE [LARGE SCALE GENOMIC DNA]</scope>
    <source>
        <strain evidence="3 4">130c</strain>
    </source>
</reference>
<keyword evidence="4" id="KW-1185">Reference proteome</keyword>
<dbReference type="InterPro" id="IPR036770">
    <property type="entry name" value="Ankyrin_rpt-contain_sf"/>
</dbReference>
<dbReference type="Gene3D" id="1.25.40.20">
    <property type="entry name" value="Ankyrin repeat-containing domain"/>
    <property type="match status" value="1"/>
</dbReference>
<dbReference type="InParanoid" id="A0A078A8Y0"/>
<feature type="compositionally biased region" description="Basic residues" evidence="2">
    <location>
        <begin position="308"/>
        <end position="317"/>
    </location>
</feature>
<feature type="compositionally biased region" description="Basic and acidic residues" evidence="2">
    <location>
        <begin position="318"/>
        <end position="329"/>
    </location>
</feature>
<evidence type="ECO:0000256" key="1">
    <source>
        <dbReference type="SAM" id="Coils"/>
    </source>
</evidence>
<proteinExistence type="predicted"/>
<dbReference type="OrthoDB" id="47198at2759"/>
<organism evidence="3 4">
    <name type="scientific">Stylonychia lemnae</name>
    <name type="common">Ciliate</name>
    <dbReference type="NCBI Taxonomy" id="5949"/>
    <lineage>
        <taxon>Eukaryota</taxon>
        <taxon>Sar</taxon>
        <taxon>Alveolata</taxon>
        <taxon>Ciliophora</taxon>
        <taxon>Intramacronucleata</taxon>
        <taxon>Spirotrichea</taxon>
        <taxon>Stichotrichia</taxon>
        <taxon>Sporadotrichida</taxon>
        <taxon>Oxytrichidae</taxon>
        <taxon>Stylonychinae</taxon>
        <taxon>Stylonychia</taxon>
    </lineage>
</organism>
<dbReference type="EMBL" id="CCKQ01007372">
    <property type="protein sequence ID" value="CDW78730.1"/>
    <property type="molecule type" value="Genomic_DNA"/>
</dbReference>
<dbReference type="SUPFAM" id="SSF48403">
    <property type="entry name" value="Ankyrin repeat"/>
    <property type="match status" value="1"/>
</dbReference>
<dbReference type="Proteomes" id="UP000039865">
    <property type="component" value="Unassembled WGS sequence"/>
</dbReference>
<sequence>MTHNSQKNFQGEGLEYLTNLMLMVGHHFTAAETCAIDCAKILLEHNADIDAQNFSGQTSFHVCAEKQDFVFGKFLLKNRARKNCRSGCNKCRFFVKQIERHDRNQREYELKQQQNKLEEQKILEQDKEDQKLAEQLSQLDLMEEIQKCRVQTGGPFFNKRENKRLREQQEKVRKEEELRQQQLMKLQQARRGNVQTQPFIRQQVDGSELNKSQDSEQIQPQIRPSNNSKQNEQESQMIKEQNPVKKEFIKSQNSQQSRPNITSQTQVSPREKAKLKNQTHIFMDQPKDDLMPPPYISESQGNQTSVNPRKKNKKRRQKQTEIMEEEKKMAKSQCSQEYESEGDIQAFYK</sequence>
<dbReference type="AlphaFoldDB" id="A0A078A8Y0"/>
<evidence type="ECO:0000313" key="4">
    <source>
        <dbReference type="Proteomes" id="UP000039865"/>
    </source>
</evidence>
<gene>
    <name evidence="3" type="primary">Contig9916.g508</name>
    <name evidence="3" type="ORF">STYLEM_7714</name>
</gene>
<evidence type="ECO:0000256" key="2">
    <source>
        <dbReference type="SAM" id="MobiDB-lite"/>
    </source>
</evidence>